<comment type="caution">
    <text evidence="1">The sequence shown here is derived from an EMBL/GenBank/DDBJ whole genome shotgun (WGS) entry which is preliminary data.</text>
</comment>
<sequence>MTDRQITYDGQVPQTLDLLNTNKSTMIAIAKLTGDILGTSTIVTGLACVPTSPASMSVNVNPGQIYQNVVVDQNVYSDIAADTAHSIVKSGILMDAQNFAISAPSTAGYSQNYLIQATFLETDTNNIVLPYYNSSNPAQALNGPAGNGSQQPTRRAGQVSLQLVAGTAAATGTQTTPAVTAGYVGLWVITVANGQATITAGNISKFSGAPFFPGFARLDGSTPFTGVQQGVAPAKLDNSPNLATTAFANSTGSVVGMVRNGKMQVATAAATASFTADEVVVETVLGGAPLRLANFNQSVNLATTGAGGMDTGTAPVSGYVALYAIYNPTTAASALLATNATSGKQPEVYGGVNMPAGYTASALVSVWPTNASSQFITGTQIGRTVMRGIVTVLSTGTTQASPTSLSISSAVPPNASSMIGSCGAVPNSGQAVASAAVTLSIYPDAAGTGGSGVSAVAGGGNGANANVLVQLNTPQTVYYTSSINTGTANFTLGVVGYTF</sequence>
<organism evidence="1 3">
    <name type="scientific">Ralstonia thomasii</name>
    <dbReference type="NCBI Taxonomy" id="3058596"/>
    <lineage>
        <taxon>Bacteria</taxon>
        <taxon>Pseudomonadati</taxon>
        <taxon>Pseudomonadota</taxon>
        <taxon>Betaproteobacteria</taxon>
        <taxon>Burkholderiales</taxon>
        <taxon>Burkholderiaceae</taxon>
        <taxon>Ralstonia</taxon>
    </lineage>
</organism>
<gene>
    <name evidence="2" type="ORF">LMG18095_04575</name>
    <name evidence="1" type="ORF">R77560_04298</name>
</gene>
<evidence type="ECO:0000313" key="3">
    <source>
        <dbReference type="Proteomes" id="UP001189756"/>
    </source>
</evidence>
<evidence type="ECO:0000313" key="4">
    <source>
        <dbReference type="Proteomes" id="UP001189773"/>
    </source>
</evidence>
<dbReference type="Proteomes" id="UP001189756">
    <property type="component" value="Unassembled WGS sequence"/>
</dbReference>
<dbReference type="AlphaFoldDB" id="A0AAD2F5R1"/>
<proteinExistence type="predicted"/>
<reference evidence="1 4" key="1">
    <citation type="submission" date="2023-07" db="EMBL/GenBank/DDBJ databases">
        <authorList>
            <person name="Peeters C."/>
        </authorList>
    </citation>
    <scope>NUCLEOTIDE SEQUENCE</scope>
    <source>
        <strain evidence="2 4">LMG 18095</strain>
        <strain evidence="1">R-77560</strain>
    </source>
</reference>
<name>A0AAD2F5R1_9RALS</name>
<keyword evidence="4" id="KW-1185">Reference proteome</keyword>
<accession>A0AAD2F5R1</accession>
<dbReference type="EMBL" id="CATZAR010000024">
    <property type="protein sequence ID" value="CAJ0807283.1"/>
    <property type="molecule type" value="Genomic_DNA"/>
</dbReference>
<evidence type="ECO:0000313" key="1">
    <source>
        <dbReference type="EMBL" id="CAJ0805716.1"/>
    </source>
</evidence>
<dbReference type="Proteomes" id="UP001189773">
    <property type="component" value="Unassembled WGS sequence"/>
</dbReference>
<dbReference type="EMBL" id="CATZAZ010000013">
    <property type="protein sequence ID" value="CAJ0805716.1"/>
    <property type="molecule type" value="Genomic_DNA"/>
</dbReference>
<protein>
    <submittedName>
        <fullName evidence="1">Uncharacterized protein</fullName>
    </submittedName>
</protein>
<dbReference type="RefSeq" id="WP_012436267.1">
    <property type="nucleotide sequence ID" value="NZ_CATWDO010000014.1"/>
</dbReference>
<evidence type="ECO:0000313" key="2">
    <source>
        <dbReference type="EMBL" id="CAJ0807283.1"/>
    </source>
</evidence>